<protein>
    <submittedName>
        <fullName evidence="1">Uncharacterized protein</fullName>
    </submittedName>
</protein>
<reference evidence="1 2" key="1">
    <citation type="journal article" date="2018" name="J. Biol. Chem.">
        <title>Discovery of the actinoplanic acid pathway in Streptomyces rapamycinicus reveals a genetically conserved synergism with rapamycin.</title>
        <authorList>
            <person name="Mrak P."/>
            <person name="Krastel P."/>
            <person name="Pivk Lukancic P."/>
            <person name="Tao J."/>
            <person name="Pistorius D."/>
            <person name="Moore C.M."/>
        </authorList>
    </citation>
    <scope>NUCLEOTIDE SEQUENCE [LARGE SCALE GENOMIC DNA]</scope>
    <source>
        <strain evidence="1 2">NRRL 5491</strain>
    </source>
</reference>
<proteinExistence type="predicted"/>
<name>A0A3L8RMQ8_STRRN</name>
<dbReference type="Proteomes" id="UP000281594">
    <property type="component" value="Unassembled WGS sequence"/>
</dbReference>
<organism evidence="1 2">
    <name type="scientific">Streptomyces rapamycinicus (strain ATCC 29253 / DSM 41530 / NRRL 5491 / AYB-994)</name>
    <name type="common">Streptomyces hygroscopicus (strain ATCC 29253)</name>
    <dbReference type="NCBI Taxonomy" id="1343740"/>
    <lineage>
        <taxon>Bacteria</taxon>
        <taxon>Bacillati</taxon>
        <taxon>Actinomycetota</taxon>
        <taxon>Actinomycetes</taxon>
        <taxon>Kitasatosporales</taxon>
        <taxon>Streptomycetaceae</taxon>
        <taxon>Streptomyces</taxon>
        <taxon>Streptomyces violaceusniger group</taxon>
    </lineage>
</organism>
<sequence>MHRRPSLRKPCPARAVSRELVARYGQIDVLVYAHVWGVNAFAASAWHLRRSGVGGMFDAYAVGFDGVWAIAIPVGEG</sequence>
<evidence type="ECO:0000313" key="2">
    <source>
        <dbReference type="Proteomes" id="UP000281594"/>
    </source>
</evidence>
<dbReference type="STRING" id="1343740.M271_25815"/>
<evidence type="ECO:0000313" key="1">
    <source>
        <dbReference type="EMBL" id="RLV80263.1"/>
    </source>
</evidence>
<accession>A0A3L8RMQ8</accession>
<dbReference type="AlphaFoldDB" id="A0A3L8RMQ8"/>
<comment type="caution">
    <text evidence="1">The sequence shown here is derived from an EMBL/GenBank/DDBJ whole genome shotgun (WGS) entry which is preliminary data.</text>
</comment>
<dbReference type="EMBL" id="QYCY01000001">
    <property type="protein sequence ID" value="RLV80263.1"/>
    <property type="molecule type" value="Genomic_DNA"/>
</dbReference>
<gene>
    <name evidence="1" type="ORF">D3C57_117800</name>
</gene>